<evidence type="ECO:0000313" key="3">
    <source>
        <dbReference type="EMBL" id="QLQ40521.2"/>
    </source>
</evidence>
<dbReference type="Proteomes" id="UP000510844">
    <property type="component" value="Chromosome"/>
</dbReference>
<keyword evidence="4" id="KW-1185">Reference proteome</keyword>
<dbReference type="RefSeq" id="WP_220138697.1">
    <property type="nucleotide sequence ID" value="NZ_CP059322.2"/>
</dbReference>
<dbReference type="InterPro" id="IPR036086">
    <property type="entry name" value="ParB/Sulfiredoxin_sf"/>
</dbReference>
<evidence type="ECO:0000256" key="1">
    <source>
        <dbReference type="SAM" id="MobiDB-lite"/>
    </source>
</evidence>
<dbReference type="EMBL" id="CP059322">
    <property type="protein sequence ID" value="QLQ40521.2"/>
    <property type="molecule type" value="Genomic_DNA"/>
</dbReference>
<evidence type="ECO:0000313" key="4">
    <source>
        <dbReference type="Proteomes" id="UP000510844"/>
    </source>
</evidence>
<dbReference type="KEGG" id="mfeu:H1D33_25000"/>
<dbReference type="InterPro" id="IPR003115">
    <property type="entry name" value="ParB_N"/>
</dbReference>
<accession>A0A7L6BFB4</accession>
<gene>
    <name evidence="3" type="ORF">H1D33_25000</name>
</gene>
<reference evidence="4" key="1">
    <citation type="submission" date="2020-07" db="EMBL/GenBank/DDBJ databases">
        <title>A new Micromonospora strain with potent antibiotic activity isolated from the microbiome of a mid-Atlantic deep-sea sponge.</title>
        <authorList>
            <person name="Back C.R."/>
            <person name="Stennett H.L."/>
            <person name="Williams S.E."/>
            <person name="Wang L."/>
            <person name="Ojeda Gomez J."/>
            <person name="Abdulle O.M."/>
            <person name="Duffy T."/>
            <person name="Hendry K.R."/>
            <person name="Powell D."/>
            <person name="Stach J.E."/>
            <person name="Essex-Lopresti A.E."/>
            <person name="Willis C.L."/>
            <person name="Curnow P."/>
            <person name="Race P.R."/>
        </authorList>
    </citation>
    <scope>NUCLEOTIDE SEQUENCE [LARGE SCALE GENOMIC DNA]</scope>
    <source>
        <strain evidence="4">28ISP2-46</strain>
    </source>
</reference>
<dbReference type="SUPFAM" id="SSF110849">
    <property type="entry name" value="ParB/Sulfiredoxin"/>
    <property type="match status" value="1"/>
</dbReference>
<dbReference type="AlphaFoldDB" id="A0A7L6BFB4"/>
<feature type="region of interest" description="Disordered" evidence="1">
    <location>
        <begin position="155"/>
        <end position="175"/>
    </location>
</feature>
<evidence type="ECO:0000259" key="2">
    <source>
        <dbReference type="SMART" id="SM00470"/>
    </source>
</evidence>
<name>A0A7L6BFB4_9ACTN</name>
<sequence length="329" mass="35767">MTSGAAEATEIRAELFADVQRVPVRALSTGHSPRQEGEDIEHTRMLARIDDGLPPILVHRPTMRVIDGAHRLGAARLRGEETIEVRFFDGSEMEAFLLAVRANTTHGLPLTHADRSRAAERIIVSHPTWSDRAIAQAAGLGARTVATLRRKLELGGAGGEATPQPQARTGRDGRIRPLDNAIGRLRAAAVIKERPDASLREVAREVGVSPSTVRDVRARLQRGDDPVPGNRVAGAPRPVPATTVEGLPEVAMADMLEGLRNDPSLRFSESGRNLLRWIQSRAVRPEERVGVADQVPTNYAGTVAELARGCADEWLQLADALEEKRSHSR</sequence>
<feature type="domain" description="ParB-like N-terminal" evidence="2">
    <location>
        <begin position="20"/>
        <end position="104"/>
    </location>
</feature>
<reference evidence="3 4" key="2">
    <citation type="journal article" date="2021" name="Mar. Drugs">
        <title>A New Micromonospora Strain with Antibiotic Activity Isolated from the Microbiome of a Mid-Atlantic Deep-Sea Sponge.</title>
        <authorList>
            <person name="Back C.R."/>
            <person name="Stennett H.L."/>
            <person name="Williams S.E."/>
            <person name="Wang L."/>
            <person name="Ojeda Gomez J."/>
            <person name="Abdulle O.M."/>
            <person name="Duffy T."/>
            <person name="Neal C."/>
            <person name="Mantell J."/>
            <person name="Jepson M.A."/>
            <person name="Hendry K.R."/>
            <person name="Powell D."/>
            <person name="Stach J.E.M."/>
            <person name="Essex-Lopresti A.E."/>
            <person name="Willis C.L."/>
            <person name="Curnow P."/>
            <person name="Race P.R."/>
        </authorList>
    </citation>
    <scope>NUCLEOTIDE SEQUENCE [LARGE SCALE GENOMIC DNA]</scope>
    <source>
        <strain evidence="3 4">28ISP2-46</strain>
    </source>
</reference>
<proteinExistence type="predicted"/>
<protein>
    <submittedName>
        <fullName evidence="3">ParB/RepB/Spo0J family partition protein</fullName>
    </submittedName>
</protein>
<organism evidence="3 4">
    <name type="scientific">Micromonospora robiginosa</name>
    <dbReference type="NCBI Taxonomy" id="2749844"/>
    <lineage>
        <taxon>Bacteria</taxon>
        <taxon>Bacillati</taxon>
        <taxon>Actinomycetota</taxon>
        <taxon>Actinomycetes</taxon>
        <taxon>Micromonosporales</taxon>
        <taxon>Micromonosporaceae</taxon>
        <taxon>Micromonospora</taxon>
    </lineage>
</organism>
<feature type="region of interest" description="Disordered" evidence="1">
    <location>
        <begin position="221"/>
        <end position="240"/>
    </location>
</feature>
<dbReference type="SMART" id="SM00470">
    <property type="entry name" value="ParB"/>
    <property type="match status" value="1"/>
</dbReference>